<evidence type="ECO:0000313" key="3">
    <source>
        <dbReference type="Proteomes" id="UP001154282"/>
    </source>
</evidence>
<name>A0AAV0H5Z9_9ROSI</name>
<feature type="compositionally biased region" description="Basic and acidic residues" evidence="1">
    <location>
        <begin position="31"/>
        <end position="49"/>
    </location>
</feature>
<evidence type="ECO:0000313" key="2">
    <source>
        <dbReference type="EMBL" id="CAI0380745.1"/>
    </source>
</evidence>
<reference evidence="2" key="1">
    <citation type="submission" date="2022-08" db="EMBL/GenBank/DDBJ databases">
        <authorList>
            <person name="Gutierrez-Valencia J."/>
        </authorList>
    </citation>
    <scope>NUCLEOTIDE SEQUENCE</scope>
</reference>
<keyword evidence="3" id="KW-1185">Reference proteome</keyword>
<proteinExistence type="predicted"/>
<comment type="caution">
    <text evidence="2">The sequence shown here is derived from an EMBL/GenBank/DDBJ whole genome shotgun (WGS) entry which is preliminary data.</text>
</comment>
<dbReference type="AlphaFoldDB" id="A0AAV0H5Z9"/>
<dbReference type="EMBL" id="CAMGYJ010000002">
    <property type="protein sequence ID" value="CAI0380745.1"/>
    <property type="molecule type" value="Genomic_DNA"/>
</dbReference>
<organism evidence="2 3">
    <name type="scientific">Linum tenue</name>
    <dbReference type="NCBI Taxonomy" id="586396"/>
    <lineage>
        <taxon>Eukaryota</taxon>
        <taxon>Viridiplantae</taxon>
        <taxon>Streptophyta</taxon>
        <taxon>Embryophyta</taxon>
        <taxon>Tracheophyta</taxon>
        <taxon>Spermatophyta</taxon>
        <taxon>Magnoliopsida</taxon>
        <taxon>eudicotyledons</taxon>
        <taxon>Gunneridae</taxon>
        <taxon>Pentapetalae</taxon>
        <taxon>rosids</taxon>
        <taxon>fabids</taxon>
        <taxon>Malpighiales</taxon>
        <taxon>Linaceae</taxon>
        <taxon>Linum</taxon>
    </lineage>
</organism>
<protein>
    <submittedName>
        <fullName evidence="2">Uncharacterized protein</fullName>
    </submittedName>
</protein>
<sequence>MILPLSRYWSSLLERECTKMEAICSGRRSGRNTDRKKNPPEKRREEYGRRRRCRVEYERGKGDFSDPDVFFVFGRRKDMPPTIQALPVATTMTRGELCFDFHFLMRSPFSRNLLPKPSPALTVFNQSSLSTPGFQLAGGDNCDISWGIYHPLYTRF</sequence>
<gene>
    <name evidence="2" type="ORF">LITE_LOCUS2812</name>
</gene>
<feature type="region of interest" description="Disordered" evidence="1">
    <location>
        <begin position="26"/>
        <end position="49"/>
    </location>
</feature>
<accession>A0AAV0H5Z9</accession>
<dbReference type="Proteomes" id="UP001154282">
    <property type="component" value="Unassembled WGS sequence"/>
</dbReference>
<evidence type="ECO:0000256" key="1">
    <source>
        <dbReference type="SAM" id="MobiDB-lite"/>
    </source>
</evidence>